<feature type="transmembrane region" description="Helical" evidence="5">
    <location>
        <begin position="266"/>
        <end position="284"/>
    </location>
</feature>
<dbReference type="RefSeq" id="WP_072428438.1">
    <property type="nucleotide sequence ID" value="NZ_FPKR01000007.1"/>
</dbReference>
<dbReference type="AlphaFoldDB" id="A0A1K2HIK2"/>
<comment type="subcellular location">
    <subcellularLocation>
        <location evidence="1">Membrane</location>
        <topology evidence="1">Multi-pass membrane protein</topology>
    </subcellularLocation>
</comment>
<proteinExistence type="predicted"/>
<feature type="transmembrane region" description="Helical" evidence="5">
    <location>
        <begin position="73"/>
        <end position="96"/>
    </location>
</feature>
<keyword evidence="2 5" id="KW-0812">Transmembrane</keyword>
<feature type="transmembrane region" description="Helical" evidence="5">
    <location>
        <begin position="210"/>
        <end position="233"/>
    </location>
</feature>
<sequence length="300" mass="32162">MFAIFNTLPGNVRGVLWIVLGMSLFTWINALFKQLGGEMPLASVMSLRALLVLLLLAPFALRSRAAAIRTRRPALHLARMGFTSLSAGCAIYALAHLSLAEVTVYALTASIWMIPLALIFLNEQVRPMRWLGVAIGFAGVIVVAQPEITTVNLALAAALLGALADAALGVLLKSGSSSESTLAIMWWTYLGQLIAFTLLAGFALPMLSPLQWAAIALLAVSSIACMHCFIYGYRAAEASLAETGCFSGLIVGPLLGWAMFGELLGSHYWLGAALLCAGILVALFEPDWRRLLRRRQPACS</sequence>
<evidence type="ECO:0000313" key="8">
    <source>
        <dbReference type="Proteomes" id="UP000186513"/>
    </source>
</evidence>
<organism evidence="7 8">
    <name type="scientific">Chitinimonas taiwanensis DSM 18899</name>
    <dbReference type="NCBI Taxonomy" id="1121279"/>
    <lineage>
        <taxon>Bacteria</taxon>
        <taxon>Pseudomonadati</taxon>
        <taxon>Pseudomonadota</taxon>
        <taxon>Betaproteobacteria</taxon>
        <taxon>Neisseriales</taxon>
        <taxon>Chitinibacteraceae</taxon>
        <taxon>Chitinimonas</taxon>
    </lineage>
</organism>
<evidence type="ECO:0000259" key="6">
    <source>
        <dbReference type="Pfam" id="PF00892"/>
    </source>
</evidence>
<feature type="transmembrane region" description="Helical" evidence="5">
    <location>
        <begin position="151"/>
        <end position="172"/>
    </location>
</feature>
<reference evidence="7 8" key="1">
    <citation type="submission" date="2016-11" db="EMBL/GenBank/DDBJ databases">
        <authorList>
            <person name="Jaros S."/>
            <person name="Januszkiewicz K."/>
            <person name="Wedrychowicz H."/>
        </authorList>
    </citation>
    <scope>NUCLEOTIDE SEQUENCE [LARGE SCALE GENOMIC DNA]</scope>
    <source>
        <strain evidence="7 8">DSM 18899</strain>
    </source>
</reference>
<keyword evidence="8" id="KW-1185">Reference proteome</keyword>
<evidence type="ECO:0000256" key="1">
    <source>
        <dbReference type="ARBA" id="ARBA00004141"/>
    </source>
</evidence>
<accession>A0A1K2HIK2</accession>
<dbReference type="SUPFAM" id="SSF103481">
    <property type="entry name" value="Multidrug resistance efflux transporter EmrE"/>
    <property type="match status" value="2"/>
</dbReference>
<dbReference type="STRING" id="1121279.SAMN02745887_01917"/>
<keyword evidence="4 5" id="KW-0472">Membrane</keyword>
<gene>
    <name evidence="7" type="ORF">SAMN02745887_01917</name>
</gene>
<feature type="transmembrane region" description="Helical" evidence="5">
    <location>
        <begin position="12"/>
        <end position="32"/>
    </location>
</feature>
<dbReference type="InterPro" id="IPR000620">
    <property type="entry name" value="EamA_dom"/>
</dbReference>
<dbReference type="EMBL" id="FPKR01000007">
    <property type="protein sequence ID" value="SFZ76337.1"/>
    <property type="molecule type" value="Genomic_DNA"/>
</dbReference>
<protein>
    <submittedName>
        <fullName evidence="7">EamA-like transporter family protein</fullName>
    </submittedName>
</protein>
<feature type="domain" description="EamA" evidence="6">
    <location>
        <begin position="154"/>
        <end position="283"/>
    </location>
</feature>
<feature type="transmembrane region" description="Helical" evidence="5">
    <location>
        <begin position="128"/>
        <end position="145"/>
    </location>
</feature>
<feature type="transmembrane region" description="Helical" evidence="5">
    <location>
        <begin position="184"/>
        <end position="204"/>
    </location>
</feature>
<feature type="domain" description="EamA" evidence="6">
    <location>
        <begin position="13"/>
        <end position="143"/>
    </location>
</feature>
<dbReference type="GO" id="GO:0016020">
    <property type="term" value="C:membrane"/>
    <property type="evidence" value="ECO:0007669"/>
    <property type="project" value="UniProtKB-SubCell"/>
</dbReference>
<dbReference type="PANTHER" id="PTHR22911">
    <property type="entry name" value="ACYL-MALONYL CONDENSING ENZYME-RELATED"/>
    <property type="match status" value="1"/>
</dbReference>
<dbReference type="PANTHER" id="PTHR22911:SF6">
    <property type="entry name" value="SOLUTE CARRIER FAMILY 35 MEMBER G1"/>
    <property type="match status" value="1"/>
</dbReference>
<keyword evidence="3 5" id="KW-1133">Transmembrane helix</keyword>
<feature type="transmembrane region" description="Helical" evidence="5">
    <location>
        <begin position="240"/>
        <end position="260"/>
    </location>
</feature>
<name>A0A1K2HIK2_9NEIS</name>
<evidence type="ECO:0000256" key="2">
    <source>
        <dbReference type="ARBA" id="ARBA00022692"/>
    </source>
</evidence>
<evidence type="ECO:0000256" key="4">
    <source>
        <dbReference type="ARBA" id="ARBA00023136"/>
    </source>
</evidence>
<feature type="transmembrane region" description="Helical" evidence="5">
    <location>
        <begin position="44"/>
        <end position="61"/>
    </location>
</feature>
<dbReference type="Proteomes" id="UP000186513">
    <property type="component" value="Unassembled WGS sequence"/>
</dbReference>
<evidence type="ECO:0000256" key="3">
    <source>
        <dbReference type="ARBA" id="ARBA00022989"/>
    </source>
</evidence>
<feature type="transmembrane region" description="Helical" evidence="5">
    <location>
        <begin position="102"/>
        <end position="121"/>
    </location>
</feature>
<dbReference type="InterPro" id="IPR037185">
    <property type="entry name" value="EmrE-like"/>
</dbReference>
<evidence type="ECO:0000256" key="5">
    <source>
        <dbReference type="SAM" id="Phobius"/>
    </source>
</evidence>
<dbReference type="Pfam" id="PF00892">
    <property type="entry name" value="EamA"/>
    <property type="match status" value="2"/>
</dbReference>
<evidence type="ECO:0000313" key="7">
    <source>
        <dbReference type="EMBL" id="SFZ76337.1"/>
    </source>
</evidence>